<dbReference type="AlphaFoldDB" id="A0A6J8E4K7"/>
<evidence type="ECO:0000256" key="2">
    <source>
        <dbReference type="SAM" id="SignalP"/>
    </source>
</evidence>
<feature type="compositionally biased region" description="Low complexity" evidence="1">
    <location>
        <begin position="152"/>
        <end position="177"/>
    </location>
</feature>
<feature type="chain" id="PRO_5027071379" evidence="2">
    <location>
        <begin position="19"/>
        <end position="333"/>
    </location>
</feature>
<sequence>MERLRCLILLLCLTCCWSDVIDVKNVCRMKQDLDFKPIGYSCTFLGNNNVYVYQGSSIVTIDFDTFNLESTLIITGSVRRILIARGGMDLCNRIVFSNSAAGKVSIDGQNCKPAEKTVHTPKTTTVSLASKMTPTSSMMSVTQSTTSSVAAQTSPTVTAQTSSTVTAQASSTVTAPAEKTVHTPKTTTVSLASKMTPTSSMMSVTQSTTSSVAAQTSPTVTAQTSSTVTAQASSTVTAPVKESDVNSTTTAWIISFVLSSVDVVKVLAGAFLVVVGVLLRFRRDLIELMNGDQLNAQQRQQINVPAPQNIPIPIPQRPQRIRNTPDRYGQWEM</sequence>
<dbReference type="EMBL" id="CACVKT020008486">
    <property type="protein sequence ID" value="CAC5415714.1"/>
    <property type="molecule type" value="Genomic_DNA"/>
</dbReference>
<dbReference type="Proteomes" id="UP000507470">
    <property type="component" value="Unassembled WGS sequence"/>
</dbReference>
<reference evidence="3 4" key="1">
    <citation type="submission" date="2020-06" db="EMBL/GenBank/DDBJ databases">
        <authorList>
            <person name="Li R."/>
            <person name="Bekaert M."/>
        </authorList>
    </citation>
    <scope>NUCLEOTIDE SEQUENCE [LARGE SCALE GENOMIC DNA]</scope>
    <source>
        <strain evidence="4">wild</strain>
    </source>
</reference>
<dbReference type="OrthoDB" id="10611889at2759"/>
<evidence type="ECO:0000256" key="1">
    <source>
        <dbReference type="SAM" id="MobiDB-lite"/>
    </source>
</evidence>
<evidence type="ECO:0000313" key="3">
    <source>
        <dbReference type="EMBL" id="CAC5415714.1"/>
    </source>
</evidence>
<name>A0A6J8E4K7_MYTCO</name>
<evidence type="ECO:0000313" key="4">
    <source>
        <dbReference type="Proteomes" id="UP000507470"/>
    </source>
</evidence>
<feature type="signal peptide" evidence="2">
    <location>
        <begin position="1"/>
        <end position="18"/>
    </location>
</feature>
<protein>
    <submittedName>
        <fullName evidence="3">Uncharacterized protein</fullName>
    </submittedName>
</protein>
<organism evidence="3 4">
    <name type="scientific">Mytilus coruscus</name>
    <name type="common">Sea mussel</name>
    <dbReference type="NCBI Taxonomy" id="42192"/>
    <lineage>
        <taxon>Eukaryota</taxon>
        <taxon>Metazoa</taxon>
        <taxon>Spiralia</taxon>
        <taxon>Lophotrochozoa</taxon>
        <taxon>Mollusca</taxon>
        <taxon>Bivalvia</taxon>
        <taxon>Autobranchia</taxon>
        <taxon>Pteriomorphia</taxon>
        <taxon>Mytilida</taxon>
        <taxon>Mytiloidea</taxon>
        <taxon>Mytilidae</taxon>
        <taxon>Mytilinae</taxon>
        <taxon>Mytilus</taxon>
    </lineage>
</organism>
<feature type="region of interest" description="Disordered" evidence="1">
    <location>
        <begin position="152"/>
        <end position="188"/>
    </location>
</feature>
<proteinExistence type="predicted"/>
<keyword evidence="2" id="KW-0732">Signal</keyword>
<gene>
    <name evidence="3" type="ORF">MCOR_48394</name>
</gene>
<accession>A0A6J8E4K7</accession>
<keyword evidence="4" id="KW-1185">Reference proteome</keyword>